<gene>
    <name evidence="3" type="ORF">PILCRDRAFT_825213</name>
</gene>
<evidence type="ECO:0000256" key="1">
    <source>
        <dbReference type="SAM" id="MobiDB-lite"/>
    </source>
</evidence>
<feature type="region of interest" description="Disordered" evidence="1">
    <location>
        <begin position="690"/>
        <end position="714"/>
    </location>
</feature>
<dbReference type="PANTHER" id="PTHR36183">
    <property type="entry name" value="BETA-GLUCURONIDASE"/>
    <property type="match status" value="1"/>
</dbReference>
<dbReference type="InterPro" id="IPR052974">
    <property type="entry name" value="GH79_Enzymes"/>
</dbReference>
<dbReference type="HOGENOM" id="CLU_023945_0_0_1"/>
<dbReference type="PANTHER" id="PTHR36183:SF2">
    <property type="entry name" value="BETA-GLUCURONIDASE C-TERMINAL DOMAIN-CONTAINING PROTEIN"/>
    <property type="match status" value="1"/>
</dbReference>
<protein>
    <submittedName>
        <fullName evidence="3">Glycoside hydrolase family 79 protein</fullName>
    </submittedName>
</protein>
<proteinExistence type="predicted"/>
<dbReference type="GO" id="GO:0016787">
    <property type="term" value="F:hydrolase activity"/>
    <property type="evidence" value="ECO:0007669"/>
    <property type="project" value="UniProtKB-KW"/>
</dbReference>
<dbReference type="OrthoDB" id="2796951at2759"/>
<name>A0A0C3EYP7_PILCF</name>
<dbReference type="Gene3D" id="3.20.20.80">
    <property type="entry name" value="Glycosidases"/>
    <property type="match status" value="1"/>
</dbReference>
<dbReference type="AlphaFoldDB" id="A0A0C3EYP7"/>
<reference evidence="4" key="2">
    <citation type="submission" date="2015-01" db="EMBL/GenBank/DDBJ databases">
        <title>Evolutionary Origins and Diversification of the Mycorrhizal Mutualists.</title>
        <authorList>
            <consortium name="DOE Joint Genome Institute"/>
            <consortium name="Mycorrhizal Genomics Consortium"/>
            <person name="Kohler A."/>
            <person name="Kuo A."/>
            <person name="Nagy L.G."/>
            <person name="Floudas D."/>
            <person name="Copeland A."/>
            <person name="Barry K.W."/>
            <person name="Cichocki N."/>
            <person name="Veneault-Fourrey C."/>
            <person name="LaButti K."/>
            <person name="Lindquist E.A."/>
            <person name="Lipzen A."/>
            <person name="Lundell T."/>
            <person name="Morin E."/>
            <person name="Murat C."/>
            <person name="Riley R."/>
            <person name="Ohm R."/>
            <person name="Sun H."/>
            <person name="Tunlid A."/>
            <person name="Henrissat B."/>
            <person name="Grigoriev I.V."/>
            <person name="Hibbett D.S."/>
            <person name="Martin F."/>
        </authorList>
    </citation>
    <scope>NUCLEOTIDE SEQUENCE [LARGE SCALE GENOMIC DNA]</scope>
    <source>
        <strain evidence="4">F 1598</strain>
    </source>
</reference>
<accession>A0A0C3EYP7</accession>
<feature type="domain" description="Beta-glucuronidase C-terminal" evidence="2">
    <location>
        <begin position="548"/>
        <end position="649"/>
    </location>
</feature>
<keyword evidence="4" id="KW-1185">Reference proteome</keyword>
<dbReference type="InParanoid" id="A0A0C3EYP7"/>
<evidence type="ECO:0000313" key="3">
    <source>
        <dbReference type="EMBL" id="KIM77625.1"/>
    </source>
</evidence>
<dbReference type="STRING" id="765440.A0A0C3EYP7"/>
<keyword evidence="3" id="KW-0378">Hydrolase</keyword>
<dbReference type="Pfam" id="PF16862">
    <property type="entry name" value="Glyco_hydro_79C"/>
    <property type="match status" value="1"/>
</dbReference>
<organism evidence="3 4">
    <name type="scientific">Piloderma croceum (strain F 1598)</name>
    <dbReference type="NCBI Taxonomy" id="765440"/>
    <lineage>
        <taxon>Eukaryota</taxon>
        <taxon>Fungi</taxon>
        <taxon>Dikarya</taxon>
        <taxon>Basidiomycota</taxon>
        <taxon>Agaricomycotina</taxon>
        <taxon>Agaricomycetes</taxon>
        <taxon>Agaricomycetidae</taxon>
        <taxon>Atheliales</taxon>
        <taxon>Atheliaceae</taxon>
        <taxon>Piloderma</taxon>
    </lineage>
</organism>
<evidence type="ECO:0000313" key="4">
    <source>
        <dbReference type="Proteomes" id="UP000054166"/>
    </source>
</evidence>
<dbReference type="Proteomes" id="UP000054166">
    <property type="component" value="Unassembled WGS sequence"/>
</dbReference>
<feature type="compositionally biased region" description="Polar residues" evidence="1">
    <location>
        <begin position="703"/>
        <end position="714"/>
    </location>
</feature>
<reference evidence="3 4" key="1">
    <citation type="submission" date="2014-04" db="EMBL/GenBank/DDBJ databases">
        <authorList>
            <consortium name="DOE Joint Genome Institute"/>
            <person name="Kuo A."/>
            <person name="Tarkka M."/>
            <person name="Buscot F."/>
            <person name="Kohler A."/>
            <person name="Nagy L.G."/>
            <person name="Floudas D."/>
            <person name="Copeland A."/>
            <person name="Barry K.W."/>
            <person name="Cichocki N."/>
            <person name="Veneault-Fourrey C."/>
            <person name="LaButti K."/>
            <person name="Lindquist E.A."/>
            <person name="Lipzen A."/>
            <person name="Lundell T."/>
            <person name="Morin E."/>
            <person name="Murat C."/>
            <person name="Sun H."/>
            <person name="Tunlid A."/>
            <person name="Henrissat B."/>
            <person name="Grigoriev I.V."/>
            <person name="Hibbett D.S."/>
            <person name="Martin F."/>
            <person name="Nordberg H.P."/>
            <person name="Cantor M.N."/>
            <person name="Hua S.X."/>
        </authorList>
    </citation>
    <scope>NUCLEOTIDE SEQUENCE [LARGE SCALE GENOMIC DNA]</scope>
    <source>
        <strain evidence="3 4">F 1598</strain>
    </source>
</reference>
<dbReference type="EMBL" id="KN833023">
    <property type="protein sequence ID" value="KIM77625.1"/>
    <property type="molecule type" value="Genomic_DNA"/>
</dbReference>
<sequence length="740" mass="79698">MALKITRVESRGGLAGCFTPSLFNNLLRRIIPCRAAQATGSLAINLRLTSIFGINLRQDLCEVPCNTILSSEALLARPLGVLGCIDMHLQLIHALIPLIFWPVHANVTVYGTLGTFGLSGTATATHSDAAANYTGAAAYNPTALKAPPIPDPKPATSFNIQLNNGGLQGLSIALPSGFFGFSVEMPVLNQVLGRNSSLIHIPFLNLMANLVDRGGSVKVRVGGNTQDTAVLVDDIPNGADLREDEGNISGPTHTPTLNYNIDLIYMMANISNFVNVKWYFGIPFHHGQNFNLKVAEVAQGMLGNNLIGLQVGNQPDLYVHRGHRPASYGPSDYVAEFGQLVSMMGNDTNIRNRSMLIGPNLAGEWMPEQVWATGFVETYASSLTALAVEKYPIDNCAAQTELEQPADAQEMAFKFLTHKSGQSIVEPYLDSTQYAQTMLKPLLMFETNIASCGGFAHIRDSFGAALWGADYALQMAYSNFSGALFHVGGQADFYNPFTPPPTNQSSFRQWTIGPIYYSALVVAETIGSSNKSQIVDLNANDSNEFTPAYAVYEDGTPTRLALFNFVTDPSGASDYTAIISVEDPAQEQVKVKYLLAESVGSKENYRWANQTFGGHFASDGRLMGQQDIQTVACNSGSCPVKVPAPSFALVFLSDKALSDSDNGVSQTFSTSIQTKTENTATVNPAVLATSNGHKGISKHRGTTSKGNSHGNAASGLSQASQAWSRWQVWLLVACWLVEFS</sequence>
<dbReference type="InterPro" id="IPR031728">
    <property type="entry name" value="GlcAase_C"/>
</dbReference>
<evidence type="ECO:0000259" key="2">
    <source>
        <dbReference type="Pfam" id="PF16862"/>
    </source>
</evidence>